<dbReference type="Gene3D" id="3.90.1170.50">
    <property type="entry name" value="Aldehyde oxidase/xanthine dehydrogenase, a/b hammerhead"/>
    <property type="match status" value="1"/>
</dbReference>
<dbReference type="GO" id="GO:0016491">
    <property type="term" value="F:oxidoreductase activity"/>
    <property type="evidence" value="ECO:0007669"/>
    <property type="project" value="InterPro"/>
</dbReference>
<gene>
    <name evidence="2" type="ORF">E6W36_09920</name>
</gene>
<dbReference type="InterPro" id="IPR037165">
    <property type="entry name" value="AldOxase/xan_DH_Mopterin-bd_sf"/>
</dbReference>
<dbReference type="SMART" id="SM01008">
    <property type="entry name" value="Ald_Xan_dh_C"/>
    <property type="match status" value="1"/>
</dbReference>
<name>A0A4D7C202_9SPHN</name>
<dbReference type="InterPro" id="IPR000674">
    <property type="entry name" value="Ald_Oxase/Xan_DH_a/b"/>
</dbReference>
<feature type="domain" description="Aldehyde oxidase/xanthine dehydrogenase a/b hammerhead" evidence="1">
    <location>
        <begin position="168"/>
        <end position="237"/>
    </location>
</feature>
<dbReference type="Pfam" id="PF02738">
    <property type="entry name" value="MoCoBD_1"/>
    <property type="match status" value="1"/>
</dbReference>
<keyword evidence="3" id="KW-1185">Reference proteome</keyword>
<evidence type="ECO:0000313" key="3">
    <source>
        <dbReference type="Proteomes" id="UP000298714"/>
    </source>
</evidence>
<dbReference type="EMBL" id="CP039704">
    <property type="protein sequence ID" value="QCI79734.1"/>
    <property type="molecule type" value="Genomic_DNA"/>
</dbReference>
<dbReference type="PANTHER" id="PTHR47495">
    <property type="entry name" value="ALDEHYDE DEHYDROGENASE"/>
    <property type="match status" value="1"/>
</dbReference>
<dbReference type="InterPro" id="IPR052516">
    <property type="entry name" value="N-heterocyclic_Hydroxylase"/>
</dbReference>
<dbReference type="KEGG" id="hgn:E6W36_09920"/>
<dbReference type="PANTHER" id="PTHR47495:SF2">
    <property type="entry name" value="ALDEHYDE DEHYDROGENASE"/>
    <property type="match status" value="1"/>
</dbReference>
<dbReference type="AlphaFoldDB" id="A0A4D7C202"/>
<organism evidence="2 3">
    <name type="scientific">Hankyongella ginsenosidimutans</name>
    <dbReference type="NCBI Taxonomy" id="1763828"/>
    <lineage>
        <taxon>Bacteria</taxon>
        <taxon>Pseudomonadati</taxon>
        <taxon>Pseudomonadota</taxon>
        <taxon>Alphaproteobacteria</taxon>
        <taxon>Sphingomonadales</taxon>
        <taxon>Sphingomonadaceae</taxon>
        <taxon>Hankyongella</taxon>
    </lineage>
</organism>
<sequence length="414" mass="43730">MGQGVYTALAMLVAEEVGADWSLVAIEPAPRHPLYANRAIGLDGLSGMPGFLKGAARWAVREAAQSYGLQMTGGSTSVRAFWEPMRQAGAIARVQLCKAAARQWGVDWRDCDTEAGQVIYNDRTVSFADVAASAATMSADQPLDLRPREARRLIGRSVPRLDLPGKIDGSARFGADVRLAGMLYAAVALVDRTPATLKAAAAMPGVRHVVEQPGWVGVCAQTWWQAHQAARTLETLRAPVDAGLDDAAIQTRLEAALGAMLASDDPQEVRARYALAATAAAPLEPLTATARVTDDAAEIWAPTQSVTLAAWAAARALDISDKNVTVFQTLVGGGFGRKIEVDAVTMAALCARAANAPVQLLLTREQDMALQGVRQAVLADMSGQLSEAGTIAAWRGVSPASPPPAACWRARCRT</sequence>
<evidence type="ECO:0000313" key="2">
    <source>
        <dbReference type="EMBL" id="QCI79734.1"/>
    </source>
</evidence>
<evidence type="ECO:0000259" key="1">
    <source>
        <dbReference type="SMART" id="SM01008"/>
    </source>
</evidence>
<reference evidence="3" key="1">
    <citation type="submission" date="2019-04" db="EMBL/GenBank/DDBJ databases">
        <title>Complete genome sequence of Sphingomonas sp. W1-2-3.</title>
        <authorList>
            <person name="Im W.T."/>
        </authorList>
    </citation>
    <scope>NUCLEOTIDE SEQUENCE [LARGE SCALE GENOMIC DNA]</scope>
    <source>
        <strain evidence="3">W1-2-3</strain>
    </source>
</reference>
<dbReference type="Gene3D" id="3.30.365.10">
    <property type="entry name" value="Aldehyde oxidase/xanthine dehydrogenase, molybdopterin binding domain"/>
    <property type="match status" value="2"/>
</dbReference>
<proteinExistence type="predicted"/>
<accession>A0A4D7C202</accession>
<dbReference type="Proteomes" id="UP000298714">
    <property type="component" value="Chromosome"/>
</dbReference>
<dbReference type="InterPro" id="IPR008274">
    <property type="entry name" value="AldOxase/xan_DH_MoCoBD1"/>
</dbReference>
<dbReference type="SUPFAM" id="SSF56003">
    <property type="entry name" value="Molybdenum cofactor-binding domain"/>
    <property type="match status" value="2"/>
</dbReference>
<protein>
    <recommendedName>
        <fullName evidence="1">Aldehyde oxidase/xanthine dehydrogenase a/b hammerhead domain-containing protein</fullName>
    </recommendedName>
</protein>